<evidence type="ECO:0000256" key="8">
    <source>
        <dbReference type="RuleBase" id="RU364143"/>
    </source>
</evidence>
<evidence type="ECO:0000256" key="7">
    <source>
        <dbReference type="ARBA" id="ARBA00031259"/>
    </source>
</evidence>
<evidence type="ECO:0000313" key="10">
    <source>
        <dbReference type="EMBL" id="CAF9905727.1"/>
    </source>
</evidence>
<dbReference type="GO" id="GO:0016592">
    <property type="term" value="C:mediator complex"/>
    <property type="evidence" value="ECO:0007669"/>
    <property type="project" value="InterPro"/>
</dbReference>
<dbReference type="OrthoDB" id="344220at2759"/>
<keyword evidence="11" id="KW-1185">Reference proteome</keyword>
<gene>
    <name evidence="8 10" type="primary">MED6</name>
    <name evidence="10" type="ORF">IMSHALPRED_003949</name>
</gene>
<feature type="compositionally biased region" description="Low complexity" evidence="9">
    <location>
        <begin position="265"/>
        <end position="290"/>
    </location>
</feature>
<feature type="compositionally biased region" description="Low complexity" evidence="9">
    <location>
        <begin position="202"/>
        <end position="220"/>
    </location>
</feature>
<dbReference type="PANTHER" id="PTHR13104">
    <property type="entry name" value="MED-6-RELATED"/>
    <property type="match status" value="1"/>
</dbReference>
<keyword evidence="4 8" id="KW-0805">Transcription regulation</keyword>
<evidence type="ECO:0000256" key="2">
    <source>
        <dbReference type="ARBA" id="ARBA00007526"/>
    </source>
</evidence>
<accession>A0A8H3EHD7</accession>
<comment type="subcellular location">
    <subcellularLocation>
        <location evidence="1 8">Nucleus</location>
    </subcellularLocation>
</comment>
<protein>
    <recommendedName>
        <fullName evidence="3 8">Mediator of RNA polymerase II transcription subunit 6</fullName>
    </recommendedName>
    <alternativeName>
        <fullName evidence="7 8">Mediator complex subunit 6</fullName>
    </alternativeName>
</protein>
<evidence type="ECO:0000256" key="3">
    <source>
        <dbReference type="ARBA" id="ARBA00020634"/>
    </source>
</evidence>
<dbReference type="Proteomes" id="UP000664534">
    <property type="component" value="Unassembled WGS sequence"/>
</dbReference>
<keyword evidence="6 8" id="KW-0539">Nucleus</keyword>
<dbReference type="GO" id="GO:0003712">
    <property type="term" value="F:transcription coregulator activity"/>
    <property type="evidence" value="ECO:0007669"/>
    <property type="project" value="InterPro"/>
</dbReference>
<evidence type="ECO:0000256" key="4">
    <source>
        <dbReference type="ARBA" id="ARBA00023015"/>
    </source>
</evidence>
<organism evidence="10 11">
    <name type="scientific">Imshaugia aleurites</name>
    <dbReference type="NCBI Taxonomy" id="172621"/>
    <lineage>
        <taxon>Eukaryota</taxon>
        <taxon>Fungi</taxon>
        <taxon>Dikarya</taxon>
        <taxon>Ascomycota</taxon>
        <taxon>Pezizomycotina</taxon>
        <taxon>Lecanoromycetes</taxon>
        <taxon>OSLEUM clade</taxon>
        <taxon>Lecanoromycetidae</taxon>
        <taxon>Lecanorales</taxon>
        <taxon>Lecanorineae</taxon>
        <taxon>Parmeliaceae</taxon>
        <taxon>Imshaugia</taxon>
    </lineage>
</organism>
<dbReference type="EMBL" id="CAJPDT010000002">
    <property type="protein sequence ID" value="CAF9905727.1"/>
    <property type="molecule type" value="Genomic_DNA"/>
</dbReference>
<dbReference type="Gene3D" id="3.10.450.580">
    <property type="entry name" value="Mediator complex, subunit Med6"/>
    <property type="match status" value="1"/>
</dbReference>
<comment type="subunit">
    <text evidence="8">Component of the Mediator complex.</text>
</comment>
<feature type="compositionally biased region" description="Low complexity" evidence="9">
    <location>
        <begin position="350"/>
        <end position="362"/>
    </location>
</feature>
<comment type="function">
    <text evidence="8">Component of the Mediator complex, a coactivator involved in the regulated transcription of nearly all RNA polymerase II-dependent genes. Mediator functions as a bridge to convey information from gene-specific regulatory proteins to the basal RNA polymerase II transcription machinery. Mediator is recruited to promoters by direct interactions with regulatory proteins and serves as a scaffold for the assembly of a functional preinitiation complex with RNA polymerase II and the general transcription factors.</text>
</comment>
<evidence type="ECO:0000256" key="6">
    <source>
        <dbReference type="ARBA" id="ARBA00023242"/>
    </source>
</evidence>
<proteinExistence type="inferred from homology"/>
<dbReference type="Pfam" id="PF04934">
    <property type="entry name" value="Med6"/>
    <property type="match status" value="1"/>
</dbReference>
<evidence type="ECO:0000313" key="11">
    <source>
        <dbReference type="Proteomes" id="UP000664534"/>
    </source>
</evidence>
<feature type="compositionally biased region" description="Polar residues" evidence="9">
    <location>
        <begin position="176"/>
        <end position="191"/>
    </location>
</feature>
<sequence length="362" mass="38883">MAKEPPLDEIQWRSPKAQEMGGIHTNTVLPYFAESPFFDATSNNATLTTQALYNPNMYYIIQTREAFEGRLRTMQGLEFMVAHDPSENDTKPNHSGVWVIRKQNRRKRQGAQDEVTGVSSYYVVGENLYMAPSVESILSSRLLSTVTSLTKLLSTASSLPSFTPSLGHTYMPPVSKNPTPGSSLQATQASKEGTPMPGGGTPMPTTQDTVTSAKSSKVTSSVGLQGAHMLAYSYDLSDRYANEYMDENPIVGEPGSFKLSKSHNTSLATSTTTSKTSSQVQEVSKVSGQSPEVATPAKSAVPTPQLKMEDLPVPARKATKSSEKSPITAGTKEKKSRRKSKAAGDKGAITPKATTPKPATPG</sequence>
<dbReference type="InterPro" id="IPR038566">
    <property type="entry name" value="Mediator_Med6_sf"/>
</dbReference>
<dbReference type="GO" id="GO:0006357">
    <property type="term" value="P:regulation of transcription by RNA polymerase II"/>
    <property type="evidence" value="ECO:0007669"/>
    <property type="project" value="InterPro"/>
</dbReference>
<dbReference type="InterPro" id="IPR007018">
    <property type="entry name" value="Mediator_Med6"/>
</dbReference>
<comment type="similarity">
    <text evidence="2 8">Belongs to the Mediator complex subunit 6 family.</text>
</comment>
<evidence type="ECO:0000256" key="5">
    <source>
        <dbReference type="ARBA" id="ARBA00023163"/>
    </source>
</evidence>
<feature type="region of interest" description="Disordered" evidence="9">
    <location>
        <begin position="254"/>
        <end position="362"/>
    </location>
</feature>
<dbReference type="AlphaFoldDB" id="A0A8H3EHD7"/>
<feature type="region of interest" description="Disordered" evidence="9">
    <location>
        <begin position="170"/>
        <end position="220"/>
    </location>
</feature>
<evidence type="ECO:0000256" key="9">
    <source>
        <dbReference type="SAM" id="MobiDB-lite"/>
    </source>
</evidence>
<comment type="caution">
    <text evidence="10">The sequence shown here is derived from an EMBL/GenBank/DDBJ whole genome shotgun (WGS) entry which is preliminary data.</text>
</comment>
<name>A0A8H3EHD7_9LECA</name>
<reference evidence="10" key="1">
    <citation type="submission" date="2021-03" db="EMBL/GenBank/DDBJ databases">
        <authorList>
            <person name="Tagirdzhanova G."/>
        </authorList>
    </citation>
    <scope>NUCLEOTIDE SEQUENCE</scope>
</reference>
<keyword evidence="8" id="KW-0010">Activator</keyword>
<keyword evidence="5 8" id="KW-0804">Transcription</keyword>
<evidence type="ECO:0000256" key="1">
    <source>
        <dbReference type="ARBA" id="ARBA00004123"/>
    </source>
</evidence>